<reference evidence="6 7" key="2">
    <citation type="submission" date="2018-10" db="EMBL/GenBank/DDBJ databases">
        <authorList>
            <consortium name="Pathogen Informatics"/>
        </authorList>
    </citation>
    <scope>NUCLEOTIDE SEQUENCE [LARGE SCALE GENOMIC DNA]</scope>
</reference>
<evidence type="ECO:0000256" key="1">
    <source>
        <dbReference type="ARBA" id="ARBA00004123"/>
    </source>
</evidence>
<feature type="region of interest" description="Disordered" evidence="4">
    <location>
        <begin position="216"/>
        <end position="385"/>
    </location>
</feature>
<dbReference type="PANTHER" id="PTHR15683:SF8">
    <property type="entry name" value="SCAFFOLD ATTACHMENT FACTOR B, ISOFORM B"/>
    <property type="match status" value="1"/>
</dbReference>
<feature type="compositionally biased region" description="Basic and acidic residues" evidence="4">
    <location>
        <begin position="165"/>
        <end position="174"/>
    </location>
</feature>
<evidence type="ECO:0000256" key="2">
    <source>
        <dbReference type="ARBA" id="ARBA00022884"/>
    </source>
</evidence>
<dbReference type="PROSITE" id="PS50800">
    <property type="entry name" value="SAP"/>
    <property type="match status" value="1"/>
</dbReference>
<dbReference type="InterPro" id="IPR003034">
    <property type="entry name" value="SAP_dom"/>
</dbReference>
<protein>
    <submittedName>
        <fullName evidence="8">SAP domain-containing protein</fullName>
    </submittedName>
</protein>
<keyword evidence="3" id="KW-0539">Nucleus</keyword>
<feature type="compositionally biased region" description="Basic and acidic residues" evidence="4">
    <location>
        <begin position="251"/>
        <end position="263"/>
    </location>
</feature>
<dbReference type="GO" id="GO:0050684">
    <property type="term" value="P:regulation of mRNA processing"/>
    <property type="evidence" value="ECO:0007669"/>
    <property type="project" value="TreeGrafter"/>
</dbReference>
<dbReference type="InterPro" id="IPR036361">
    <property type="entry name" value="SAP_dom_sf"/>
</dbReference>
<dbReference type="GO" id="GO:0003723">
    <property type="term" value="F:RNA binding"/>
    <property type="evidence" value="ECO:0007669"/>
    <property type="project" value="UniProtKB-KW"/>
</dbReference>
<feature type="region of interest" description="Disordered" evidence="4">
    <location>
        <begin position="55"/>
        <end position="78"/>
    </location>
</feature>
<dbReference type="OrthoDB" id="5877021at2759"/>
<evidence type="ECO:0000313" key="7">
    <source>
        <dbReference type="Proteomes" id="UP000274131"/>
    </source>
</evidence>
<accession>A0A0N4VHH3</accession>
<dbReference type="Gene3D" id="1.10.720.30">
    <property type="entry name" value="SAP domain"/>
    <property type="match status" value="1"/>
</dbReference>
<dbReference type="GO" id="GO:0005634">
    <property type="term" value="C:nucleus"/>
    <property type="evidence" value="ECO:0007669"/>
    <property type="project" value="UniProtKB-SubCell"/>
</dbReference>
<evidence type="ECO:0000313" key="8">
    <source>
        <dbReference type="WBParaSite" id="EVEC_0001027401-mRNA-1"/>
    </source>
</evidence>
<dbReference type="GO" id="GO:0006357">
    <property type="term" value="P:regulation of transcription by RNA polymerase II"/>
    <property type="evidence" value="ECO:0007669"/>
    <property type="project" value="TreeGrafter"/>
</dbReference>
<comment type="subcellular location">
    <subcellularLocation>
        <location evidence="1">Nucleus</location>
    </subcellularLocation>
</comment>
<sequence length="385" mass="41473">MSDELDPTINGRPISELKVVELKEELSKRGLSKAGNKNVLYDRLKKFLLNGSGDANVTAEFPDASQAHDTPSSPPANPLVAEYLAKQEAALREARKDAEAALRSNSGDETTSPKKGLRSRRDGTSNVESDDTDHSLLKTPVKQVEPLASGNELRVSDSEVPAVGSEDRPSGETFVEERTEVLGAAENVSDRDSKIPVDEVKGNMAEDLAPCVQSASETVAETKEQTSGAIESKVSGEKSALAANEENVTPEFREEAVVSKGSEEQSVQKVSEEQAIPEASEEKAPQEVNEGIAAEESEKKVVEELSEEAAPEASEEKVVQELNEEVAPEVSEEKLAPEVAEEDEKPERMDTESVQQITLSLEEPAENVEKAKQASTPPSEKGDLL</sequence>
<feature type="compositionally biased region" description="Basic and acidic residues" evidence="4">
    <location>
        <begin position="90"/>
        <end position="100"/>
    </location>
</feature>
<dbReference type="STRING" id="51028.A0A0N4VHH3"/>
<feature type="domain" description="SAP" evidence="5">
    <location>
        <begin position="14"/>
        <end position="48"/>
    </location>
</feature>
<gene>
    <name evidence="6" type="ORF">EVEC_LOCUS9619</name>
</gene>
<evidence type="ECO:0000259" key="5">
    <source>
        <dbReference type="PROSITE" id="PS50800"/>
    </source>
</evidence>
<evidence type="ECO:0000256" key="4">
    <source>
        <dbReference type="SAM" id="MobiDB-lite"/>
    </source>
</evidence>
<keyword evidence="7" id="KW-1185">Reference proteome</keyword>
<dbReference type="InterPro" id="IPR051738">
    <property type="entry name" value="SAF_Modulators"/>
</dbReference>
<dbReference type="EMBL" id="UXUI01010177">
    <property type="protein sequence ID" value="VDD94868.1"/>
    <property type="molecule type" value="Genomic_DNA"/>
</dbReference>
<dbReference type="GO" id="GO:0043565">
    <property type="term" value="F:sequence-specific DNA binding"/>
    <property type="evidence" value="ECO:0007669"/>
    <property type="project" value="TreeGrafter"/>
</dbReference>
<dbReference type="SUPFAM" id="SSF68906">
    <property type="entry name" value="SAP domain"/>
    <property type="match status" value="1"/>
</dbReference>
<proteinExistence type="predicted"/>
<evidence type="ECO:0000256" key="3">
    <source>
        <dbReference type="ARBA" id="ARBA00023242"/>
    </source>
</evidence>
<dbReference type="SMART" id="SM00513">
    <property type="entry name" value="SAP"/>
    <property type="match status" value="1"/>
</dbReference>
<dbReference type="Proteomes" id="UP000274131">
    <property type="component" value="Unassembled WGS sequence"/>
</dbReference>
<keyword evidence="2" id="KW-0694">RNA-binding</keyword>
<dbReference type="WBParaSite" id="EVEC_0001027401-mRNA-1">
    <property type="protein sequence ID" value="EVEC_0001027401-mRNA-1"/>
    <property type="gene ID" value="EVEC_0001027401"/>
</dbReference>
<dbReference type="Pfam" id="PF02037">
    <property type="entry name" value="SAP"/>
    <property type="match status" value="1"/>
</dbReference>
<name>A0A0N4VHH3_ENTVE</name>
<reference evidence="8" key="1">
    <citation type="submission" date="2017-02" db="UniProtKB">
        <authorList>
            <consortium name="WormBaseParasite"/>
        </authorList>
    </citation>
    <scope>IDENTIFICATION</scope>
</reference>
<dbReference type="AlphaFoldDB" id="A0A0N4VHH3"/>
<feature type="compositionally biased region" description="Polar residues" evidence="4">
    <location>
        <begin position="216"/>
        <end position="229"/>
    </location>
</feature>
<evidence type="ECO:0000313" key="6">
    <source>
        <dbReference type="EMBL" id="VDD94868.1"/>
    </source>
</evidence>
<dbReference type="PANTHER" id="PTHR15683">
    <property type="entry name" value="SCAFFOLD ATTACHMENT FACTOR B-RELATED"/>
    <property type="match status" value="1"/>
</dbReference>
<feature type="region of interest" description="Disordered" evidence="4">
    <location>
        <begin position="90"/>
        <end position="174"/>
    </location>
</feature>
<organism evidence="8">
    <name type="scientific">Enterobius vermicularis</name>
    <name type="common">Human pinworm</name>
    <dbReference type="NCBI Taxonomy" id="51028"/>
    <lineage>
        <taxon>Eukaryota</taxon>
        <taxon>Metazoa</taxon>
        <taxon>Ecdysozoa</taxon>
        <taxon>Nematoda</taxon>
        <taxon>Chromadorea</taxon>
        <taxon>Rhabditida</taxon>
        <taxon>Spirurina</taxon>
        <taxon>Oxyuridomorpha</taxon>
        <taxon>Oxyuroidea</taxon>
        <taxon>Oxyuridae</taxon>
        <taxon>Enterobius</taxon>
    </lineage>
</organism>